<dbReference type="GO" id="GO:0046872">
    <property type="term" value="F:metal ion binding"/>
    <property type="evidence" value="ECO:0007669"/>
    <property type="project" value="UniProtKB-KW"/>
</dbReference>
<feature type="compositionally biased region" description="Low complexity" evidence="11">
    <location>
        <begin position="230"/>
        <end position="247"/>
    </location>
</feature>
<dbReference type="GO" id="GO:0004503">
    <property type="term" value="F:tyrosinase activity"/>
    <property type="evidence" value="ECO:0007669"/>
    <property type="project" value="UniProtKB-EC"/>
</dbReference>
<dbReference type="Proteomes" id="UP000483672">
    <property type="component" value="Unassembled WGS sequence"/>
</dbReference>
<evidence type="ECO:0000313" key="15">
    <source>
        <dbReference type="Proteomes" id="UP000483672"/>
    </source>
</evidence>
<evidence type="ECO:0000256" key="4">
    <source>
        <dbReference type="ARBA" id="ARBA00022723"/>
    </source>
</evidence>
<protein>
    <recommendedName>
        <fullName evidence="3">tyrosinase</fullName>
        <ecNumber evidence="3">1.14.18.1</ecNumber>
    </recommendedName>
</protein>
<comment type="caution">
    <text evidence="14">The sequence shown here is derived from an EMBL/GenBank/DDBJ whole genome shotgun (WGS) entry which is preliminary data.</text>
</comment>
<feature type="region of interest" description="Disordered" evidence="11">
    <location>
        <begin position="942"/>
        <end position="981"/>
    </location>
</feature>
<evidence type="ECO:0000313" key="14">
    <source>
        <dbReference type="EMBL" id="KAF3208309.1"/>
    </source>
</evidence>
<feature type="compositionally biased region" description="Low complexity" evidence="11">
    <location>
        <begin position="966"/>
        <end position="977"/>
    </location>
</feature>
<sequence length="1050" mass="113459">MAGSDAFTTLIMKGLVYLLLLNTISPVLAIPVENESPMVAKEQRLRKRDYPVLAGHPISCNAWTVIRRSDTCASIIQVAKMYQIVLSQTTFLKYNPALKNNCSNVKKKTSVWACIRTQDPPKPTKKTTTTTTKKTTTTTPKKTTTTTTPKKTTTTTTTTPKKTTTTTTSSKPPTTTTTTKPDTTTTTTTAEPSTTTTTTTAEPSTTTTTTSSAKTTSNTTTEDDVDDTKTTTSSAKTTTTTTTTTSDTEVDVETTRPSNSTTTNSAGGGPSVKTTTTLSTTSDSPGTTTSQTTTTTPKVTTTTSDDGDDESSTTTTTSQATTTTTTSKATTTTTTSKATTTTTSEEESTTTTTTTSAKPTPTGYKFAITGAQNGCANRQDINTLEAKDPDVFNLLLVAMNKLHTAGETDPWSYYQLSGIHGIPFVAWPDPKAASPGNGESFDRTRGYCPHGSLLFATWHRPYMLVLEQALVAAGEEIAEQYKTEALKTKYQAAAKRLRFPYWDWSTRQFESHTPDIVKKEKVTVVTPDGQKTIDNPFHSYIFKDEENKPFKKPFIGAKRTTRGTSKFTGASDEAAADKAMQAGFITRRQQTFNNLMSTSSFNDFSSALEVLHNQVHVEIGGEGGGAMYYLAYSAFDPIFWLHHNNIDRLMAIWQAANPDLKLAKGRGVGTFQRRVTAGVTQDDENTPLYPFKHPNGEWWTSKDVEDVSSIWSYGYGFPEVPCDKKDVSQEDLDTFSTEQINLLYKPETLAQKKRAETESRSEWNVNIIVDQAEMSETFSIYAFLGKPPSDSAEWIKADNKIGTLSVLGNPDMKRVSNIQTAIIPINAILKAKGVEGTEEEINEYLKKNLAWTAMSNGEEVDVNKFKTLKVGVTVNTITVSTDISVKAEFSDPVLVTAITEEKKAGVSTVEELAEPVDKNGKAAVAVERFAAIVVGETSDAADNAAKIEPHPSGSESKSNNSTAEDSSPSSTTRPNSTQMTASGSITFSTSIKASTTTTAQATTTTTAKASPTPAANDDGGKAGSGNDGGDDEDEGGYGGYRRKRALKYFF</sequence>
<evidence type="ECO:0000256" key="11">
    <source>
        <dbReference type="SAM" id="MobiDB-lite"/>
    </source>
</evidence>
<comment type="catalytic activity">
    <reaction evidence="9">
        <text>2 L-dopa + O2 = 2 L-dopaquinone + 2 H2O</text>
        <dbReference type="Rhea" id="RHEA:34287"/>
        <dbReference type="ChEBI" id="CHEBI:15377"/>
        <dbReference type="ChEBI" id="CHEBI:15379"/>
        <dbReference type="ChEBI" id="CHEBI:57504"/>
        <dbReference type="ChEBI" id="CHEBI:57924"/>
        <dbReference type="EC" id="1.14.18.1"/>
    </reaction>
</comment>
<reference evidence="14 15" key="1">
    <citation type="submission" date="2019-06" db="EMBL/GenBank/DDBJ databases">
        <authorList>
            <person name="Palmer J.M."/>
        </authorList>
    </citation>
    <scope>NUCLEOTIDE SEQUENCE [LARGE SCALE GENOMIC DNA]</scope>
    <source>
        <strain evidence="14 15">TWF191</strain>
    </source>
</reference>
<dbReference type="PANTHER" id="PTHR11474">
    <property type="entry name" value="TYROSINASE FAMILY MEMBER"/>
    <property type="match status" value="1"/>
</dbReference>
<feature type="compositionally biased region" description="Low complexity" evidence="11">
    <location>
        <begin position="995"/>
        <end position="1017"/>
    </location>
</feature>
<feature type="domain" description="Tyrosinase copper-binding" evidence="13">
    <location>
        <begin position="636"/>
        <end position="647"/>
    </location>
</feature>
<dbReference type="PANTHER" id="PTHR11474:SF76">
    <property type="entry name" value="SHKT DOMAIN-CONTAINING PROTEIN"/>
    <property type="match status" value="1"/>
</dbReference>
<feature type="region of interest" description="Disordered" evidence="11">
    <location>
        <begin position="995"/>
        <end position="1042"/>
    </location>
</feature>
<keyword evidence="7" id="KW-0503">Monooxygenase</keyword>
<dbReference type="InterPro" id="IPR002227">
    <property type="entry name" value="Tyrosinase_Cu-bd"/>
</dbReference>
<keyword evidence="8" id="KW-0470">Melanin biosynthesis</keyword>
<dbReference type="Gene3D" id="1.10.1280.10">
    <property type="entry name" value="Di-copper center containing domain from catechol oxidase"/>
    <property type="match status" value="1"/>
</dbReference>
<evidence type="ECO:0000256" key="10">
    <source>
        <dbReference type="ARBA" id="ARBA00048881"/>
    </source>
</evidence>
<feature type="compositionally biased region" description="Polar residues" evidence="11">
    <location>
        <begin position="953"/>
        <end position="965"/>
    </location>
</feature>
<dbReference type="InterPro" id="IPR041640">
    <property type="entry name" value="Tyrosinase_C"/>
</dbReference>
<feature type="compositionally biased region" description="Low complexity" evidence="11">
    <location>
        <begin position="312"/>
        <end position="362"/>
    </location>
</feature>
<proteinExistence type="inferred from homology"/>
<evidence type="ECO:0000256" key="7">
    <source>
        <dbReference type="ARBA" id="ARBA00023033"/>
    </source>
</evidence>
<feature type="compositionally biased region" description="Low complexity" evidence="11">
    <location>
        <begin position="258"/>
        <end position="304"/>
    </location>
</feature>
<dbReference type="InterPro" id="IPR050316">
    <property type="entry name" value="Tyrosinase/Hemocyanin"/>
</dbReference>
<evidence type="ECO:0000256" key="2">
    <source>
        <dbReference type="ARBA" id="ARBA00009928"/>
    </source>
</evidence>
<evidence type="ECO:0000259" key="13">
    <source>
        <dbReference type="PROSITE" id="PS00498"/>
    </source>
</evidence>
<dbReference type="Pfam" id="PF18132">
    <property type="entry name" value="Tyrosinase_C"/>
    <property type="match status" value="1"/>
</dbReference>
<comment type="catalytic activity">
    <reaction evidence="10">
        <text>L-tyrosine + O2 = L-dopaquinone + H2O</text>
        <dbReference type="Rhea" id="RHEA:18117"/>
        <dbReference type="ChEBI" id="CHEBI:15377"/>
        <dbReference type="ChEBI" id="CHEBI:15379"/>
        <dbReference type="ChEBI" id="CHEBI:57924"/>
        <dbReference type="ChEBI" id="CHEBI:58315"/>
        <dbReference type="EC" id="1.14.18.1"/>
    </reaction>
</comment>
<dbReference type="EMBL" id="WIPF01000108">
    <property type="protein sequence ID" value="KAF3208309.1"/>
    <property type="molecule type" value="Genomic_DNA"/>
</dbReference>
<evidence type="ECO:0000256" key="1">
    <source>
        <dbReference type="ARBA" id="ARBA00001973"/>
    </source>
</evidence>
<keyword evidence="12" id="KW-0732">Signal</keyword>
<dbReference type="AlphaFoldDB" id="A0A7C8UNT4"/>
<accession>A0A7C8UNT4</accession>
<name>A0A7C8UNT4_ORBOL</name>
<keyword evidence="6" id="KW-0186">Copper</keyword>
<gene>
    <name evidence="14" type="ORF">TWF191_000702</name>
</gene>
<dbReference type="Pfam" id="PF00264">
    <property type="entry name" value="Tyrosinase"/>
    <property type="match status" value="1"/>
</dbReference>
<evidence type="ECO:0000256" key="3">
    <source>
        <dbReference type="ARBA" id="ARBA00011906"/>
    </source>
</evidence>
<dbReference type="SUPFAM" id="SSF48056">
    <property type="entry name" value="Di-copper centre-containing domain"/>
    <property type="match status" value="1"/>
</dbReference>
<feature type="region of interest" description="Disordered" evidence="11">
    <location>
        <begin position="117"/>
        <end position="365"/>
    </location>
</feature>
<keyword evidence="4" id="KW-0479">Metal-binding</keyword>
<feature type="signal peptide" evidence="12">
    <location>
        <begin position="1"/>
        <end position="29"/>
    </location>
</feature>
<comment type="cofactor">
    <cofactor evidence="1">
        <name>Cu(2+)</name>
        <dbReference type="ChEBI" id="CHEBI:29036"/>
    </cofactor>
</comment>
<dbReference type="InterPro" id="IPR008922">
    <property type="entry name" value="Di-copper_centre_dom_sf"/>
</dbReference>
<organism evidence="14 15">
    <name type="scientific">Orbilia oligospora</name>
    <name type="common">Nematode-trapping fungus</name>
    <name type="synonym">Arthrobotrys oligospora</name>
    <dbReference type="NCBI Taxonomy" id="2813651"/>
    <lineage>
        <taxon>Eukaryota</taxon>
        <taxon>Fungi</taxon>
        <taxon>Dikarya</taxon>
        <taxon>Ascomycota</taxon>
        <taxon>Pezizomycotina</taxon>
        <taxon>Orbiliomycetes</taxon>
        <taxon>Orbiliales</taxon>
        <taxon>Orbiliaceae</taxon>
        <taxon>Orbilia</taxon>
    </lineage>
</organism>
<feature type="compositionally biased region" description="Low complexity" evidence="11">
    <location>
        <begin position="126"/>
        <end position="220"/>
    </location>
</feature>
<evidence type="ECO:0000256" key="9">
    <source>
        <dbReference type="ARBA" id="ARBA00048233"/>
    </source>
</evidence>
<evidence type="ECO:0000256" key="5">
    <source>
        <dbReference type="ARBA" id="ARBA00023002"/>
    </source>
</evidence>
<comment type="similarity">
    <text evidence="2">Belongs to the tyrosinase family.</text>
</comment>
<evidence type="ECO:0000256" key="6">
    <source>
        <dbReference type="ARBA" id="ARBA00023008"/>
    </source>
</evidence>
<dbReference type="PROSITE" id="PS00498">
    <property type="entry name" value="TYROSINASE_2"/>
    <property type="match status" value="1"/>
</dbReference>
<dbReference type="EC" id="1.14.18.1" evidence="3"/>
<keyword evidence="5" id="KW-0560">Oxidoreductase</keyword>
<evidence type="ECO:0000256" key="12">
    <source>
        <dbReference type="SAM" id="SignalP"/>
    </source>
</evidence>
<dbReference type="PRINTS" id="PR00092">
    <property type="entry name" value="TYROSINASE"/>
</dbReference>
<feature type="chain" id="PRO_5028934440" description="tyrosinase" evidence="12">
    <location>
        <begin position="30"/>
        <end position="1050"/>
    </location>
</feature>
<dbReference type="GO" id="GO:0042438">
    <property type="term" value="P:melanin biosynthetic process"/>
    <property type="evidence" value="ECO:0007669"/>
    <property type="project" value="UniProtKB-KW"/>
</dbReference>
<evidence type="ECO:0000256" key="8">
    <source>
        <dbReference type="ARBA" id="ARBA00023101"/>
    </source>
</evidence>